<dbReference type="AlphaFoldDB" id="A0A4C1TXM9"/>
<accession>A0A4C1TXM9</accession>
<evidence type="ECO:0000313" key="1">
    <source>
        <dbReference type="EMBL" id="GBP18802.1"/>
    </source>
</evidence>
<reference evidence="1 2" key="1">
    <citation type="journal article" date="2019" name="Commun. Biol.">
        <title>The bagworm genome reveals a unique fibroin gene that provides high tensile strength.</title>
        <authorList>
            <person name="Kono N."/>
            <person name="Nakamura H."/>
            <person name="Ohtoshi R."/>
            <person name="Tomita M."/>
            <person name="Numata K."/>
            <person name="Arakawa K."/>
        </authorList>
    </citation>
    <scope>NUCLEOTIDE SEQUENCE [LARGE SCALE GENOMIC DNA]</scope>
</reference>
<name>A0A4C1TXM9_EUMVA</name>
<organism evidence="1 2">
    <name type="scientific">Eumeta variegata</name>
    <name type="common">Bagworm moth</name>
    <name type="synonym">Eumeta japonica</name>
    <dbReference type="NCBI Taxonomy" id="151549"/>
    <lineage>
        <taxon>Eukaryota</taxon>
        <taxon>Metazoa</taxon>
        <taxon>Ecdysozoa</taxon>
        <taxon>Arthropoda</taxon>
        <taxon>Hexapoda</taxon>
        <taxon>Insecta</taxon>
        <taxon>Pterygota</taxon>
        <taxon>Neoptera</taxon>
        <taxon>Endopterygota</taxon>
        <taxon>Lepidoptera</taxon>
        <taxon>Glossata</taxon>
        <taxon>Ditrysia</taxon>
        <taxon>Tineoidea</taxon>
        <taxon>Psychidae</taxon>
        <taxon>Oiketicinae</taxon>
        <taxon>Eumeta</taxon>
    </lineage>
</organism>
<sequence>MTRCSVFGSARVEGALPAPALLEIGRHQSRPFSSHVRLLVEGLSPRARAVFEFKSRATPYRFRRSCDILKPRQRRHNCVMTSADEVKQLSRTRLAGYCLIRSIDIPITGLEYCCFRLMMELEGGHRNSVIKRRNPIEFGLV</sequence>
<dbReference type="EMBL" id="BGZK01000101">
    <property type="protein sequence ID" value="GBP18802.1"/>
    <property type="molecule type" value="Genomic_DNA"/>
</dbReference>
<comment type="caution">
    <text evidence="1">The sequence shown here is derived from an EMBL/GenBank/DDBJ whole genome shotgun (WGS) entry which is preliminary data.</text>
</comment>
<keyword evidence="2" id="KW-1185">Reference proteome</keyword>
<proteinExistence type="predicted"/>
<evidence type="ECO:0000313" key="2">
    <source>
        <dbReference type="Proteomes" id="UP000299102"/>
    </source>
</evidence>
<dbReference type="Proteomes" id="UP000299102">
    <property type="component" value="Unassembled WGS sequence"/>
</dbReference>
<gene>
    <name evidence="1" type="ORF">EVAR_93230_1</name>
</gene>
<protein>
    <submittedName>
        <fullName evidence="1">Uncharacterized protein</fullName>
    </submittedName>
</protein>